<feature type="binding site" evidence="4">
    <location>
        <position position="501"/>
    </location>
    <ligand>
        <name>GTP</name>
        <dbReference type="ChEBI" id="CHEBI:37565"/>
    </ligand>
</feature>
<dbReference type="PROSITE" id="PS51882">
    <property type="entry name" value="G_ALPHA"/>
    <property type="match status" value="1"/>
</dbReference>
<sequence length="526" mass="60281">MGSHHSTANSNNSNNCNNNSNNNNNIIINSKSNINSNNSPIGQKNSLSKYATLIKQNSLDRLENQIRGKNKDTSDEEKKPRLKILTLGSNNSGKSTFIKQINILYNGGYTKDELSLYKPYMRLNLTQIAKDMITFTQTREKEIYTSTIARNAWKKMSGLCADNIKISKELLKTIWDLWNDNQFKLEFTNATVQKREDMVYLIENSKRILMDDYIPTVEDILRCKAQTSGTYDTTIEDNNCVYTFVDVGGQKCERKKWIHQFEDVGVILFFVSMNDYDYEYDDLSTSTSPSSPLPTSSSSSCSSTTSPRNSVNYTYSESSMDSDIEELDILGDLETKSTSSSRSSNSDLNSEEISIIDNNNNNHTNLDECGQLKHSNSNNNKQKRDSCQQQREQRHSRHSSPRKQTSSSSPRQSTNRLQETFDLFEETINNRWFYNTPVVLLLNKCDLFVDKLKTVPLAKYFPDYTGKSGESVDATAFISQQFRKRDHYSNNKRLFIHSFNATESNQIGDFIDYVKRMMLICNSNYN</sequence>
<keyword evidence="5" id="KW-0479">Metal-binding</keyword>
<evidence type="ECO:0000256" key="2">
    <source>
        <dbReference type="ARBA" id="ARBA00023134"/>
    </source>
</evidence>
<dbReference type="SMART" id="SM00275">
    <property type="entry name" value="G_alpha"/>
    <property type="match status" value="1"/>
</dbReference>
<dbReference type="RefSeq" id="XP_004356964.1">
    <property type="nucleotide sequence ID" value="XM_004356910.1"/>
</dbReference>
<dbReference type="SUPFAM" id="SSF52540">
    <property type="entry name" value="P-loop containing nucleoside triphosphate hydrolases"/>
    <property type="match status" value="1"/>
</dbReference>
<dbReference type="KEGG" id="dfa:DFA_06738"/>
<reference evidence="8" key="1">
    <citation type="journal article" date="2011" name="Genome Res.">
        <title>Phylogeny-wide analysis of social amoeba genomes highlights ancient origins for complex intercellular communication.</title>
        <authorList>
            <person name="Heidel A.J."/>
            <person name="Lawal H.M."/>
            <person name="Felder M."/>
            <person name="Schilde C."/>
            <person name="Helps N.R."/>
            <person name="Tunggal B."/>
            <person name="Rivero F."/>
            <person name="John U."/>
            <person name="Schleicher M."/>
            <person name="Eichinger L."/>
            <person name="Platzer M."/>
            <person name="Noegel A.A."/>
            <person name="Schaap P."/>
            <person name="Gloeckner G."/>
        </authorList>
    </citation>
    <scope>NUCLEOTIDE SEQUENCE [LARGE SCALE GENOMIC DNA]</scope>
    <source>
        <strain evidence="8">SH3</strain>
    </source>
</reference>
<keyword evidence="3" id="KW-0807">Transducer</keyword>
<dbReference type="GeneID" id="14870021"/>
<evidence type="ECO:0000256" key="4">
    <source>
        <dbReference type="PIRSR" id="PIRSR601019-1"/>
    </source>
</evidence>
<organism evidence="7 8">
    <name type="scientific">Cavenderia fasciculata</name>
    <name type="common">Slime mold</name>
    <name type="synonym">Dictyostelium fasciculatum</name>
    <dbReference type="NCBI Taxonomy" id="261658"/>
    <lineage>
        <taxon>Eukaryota</taxon>
        <taxon>Amoebozoa</taxon>
        <taxon>Evosea</taxon>
        <taxon>Eumycetozoa</taxon>
        <taxon>Dictyostelia</taxon>
        <taxon>Acytosteliales</taxon>
        <taxon>Cavenderiaceae</taxon>
        <taxon>Cavenderia</taxon>
    </lineage>
</organism>
<feature type="compositionally biased region" description="Low complexity" evidence="6">
    <location>
        <begin position="402"/>
        <end position="414"/>
    </location>
</feature>
<dbReference type="PANTHER" id="PTHR10218">
    <property type="entry name" value="GTP-BINDING PROTEIN ALPHA SUBUNIT"/>
    <property type="match status" value="1"/>
</dbReference>
<dbReference type="GO" id="GO:0001664">
    <property type="term" value="F:G protein-coupled receptor binding"/>
    <property type="evidence" value="ECO:0007669"/>
    <property type="project" value="TreeGrafter"/>
</dbReference>
<feature type="region of interest" description="Disordered" evidence="6">
    <location>
        <begin position="365"/>
        <end position="415"/>
    </location>
</feature>
<feature type="region of interest" description="Disordered" evidence="6">
    <location>
        <begin position="282"/>
        <end position="319"/>
    </location>
</feature>
<dbReference type="PRINTS" id="PR00318">
    <property type="entry name" value="GPROTEINA"/>
</dbReference>
<dbReference type="Gene3D" id="1.10.400.10">
    <property type="entry name" value="GI Alpha 1, domain 2-like"/>
    <property type="match status" value="1"/>
</dbReference>
<gene>
    <name evidence="7" type="ORF">DFA_06738</name>
</gene>
<dbReference type="Gene3D" id="3.40.50.300">
    <property type="entry name" value="P-loop containing nucleotide triphosphate hydrolases"/>
    <property type="match status" value="2"/>
</dbReference>
<feature type="compositionally biased region" description="Polar residues" evidence="6">
    <location>
        <begin position="308"/>
        <end position="319"/>
    </location>
</feature>
<keyword evidence="8" id="KW-1185">Reference proteome</keyword>
<dbReference type="InterPro" id="IPR011025">
    <property type="entry name" value="GproteinA_insert"/>
</dbReference>
<dbReference type="Pfam" id="PF00503">
    <property type="entry name" value="G-alpha"/>
    <property type="match status" value="2"/>
</dbReference>
<dbReference type="GO" id="GO:0005834">
    <property type="term" value="C:heterotrimeric G-protein complex"/>
    <property type="evidence" value="ECO:0007669"/>
    <property type="project" value="TreeGrafter"/>
</dbReference>
<feature type="binding site" evidence="4">
    <location>
        <begin position="246"/>
        <end position="250"/>
    </location>
    <ligand>
        <name>GTP</name>
        <dbReference type="ChEBI" id="CHEBI:37565"/>
    </ligand>
</feature>
<feature type="region of interest" description="Disordered" evidence="6">
    <location>
        <begin position="1"/>
        <end position="31"/>
    </location>
</feature>
<dbReference type="SUPFAM" id="SSF47895">
    <property type="entry name" value="Transducin (alpha subunit), insertion domain"/>
    <property type="match status" value="1"/>
</dbReference>
<protein>
    <submittedName>
        <fullName evidence="7">G-protein subunit alpha 11</fullName>
    </submittedName>
</protein>
<dbReference type="OMA" id="ENCKRMS"/>
<dbReference type="OrthoDB" id="5817230at2759"/>
<evidence type="ECO:0000256" key="5">
    <source>
        <dbReference type="PIRSR" id="PIRSR601019-2"/>
    </source>
</evidence>
<dbReference type="Proteomes" id="UP000007797">
    <property type="component" value="Unassembled WGS sequence"/>
</dbReference>
<dbReference type="FunFam" id="3.40.50.300:FF:000720">
    <property type="entry name" value="Guanine nucleotide-binding protein G(k) subunit alpha"/>
    <property type="match status" value="1"/>
</dbReference>
<dbReference type="GO" id="GO:0046872">
    <property type="term" value="F:metal ion binding"/>
    <property type="evidence" value="ECO:0007669"/>
    <property type="project" value="UniProtKB-KW"/>
</dbReference>
<feature type="binding site" evidence="4">
    <location>
        <begin position="443"/>
        <end position="446"/>
    </location>
    <ligand>
        <name>GTP</name>
        <dbReference type="ChEBI" id="CHEBI:37565"/>
    </ligand>
</feature>
<keyword evidence="2 4" id="KW-0342">GTP-binding</keyword>
<keyword evidence="5" id="KW-0460">Magnesium</keyword>
<feature type="compositionally biased region" description="Low complexity" evidence="6">
    <location>
        <begin position="284"/>
        <end position="307"/>
    </location>
</feature>
<dbReference type="STRING" id="1054147.F4Q251"/>
<proteinExistence type="predicted"/>
<dbReference type="PANTHER" id="PTHR10218:SF248">
    <property type="entry name" value="GUANINE NUCLEOTIDE-BINDING PROTEIN-LIKE ALPHA-11 SUBUNIT"/>
    <property type="match status" value="1"/>
</dbReference>
<keyword evidence="1 4" id="KW-0547">Nucleotide-binding</keyword>
<feature type="binding site" evidence="5">
    <location>
        <position position="227"/>
    </location>
    <ligand>
        <name>Mg(2+)</name>
        <dbReference type="ChEBI" id="CHEBI:18420"/>
    </ligand>
</feature>
<evidence type="ECO:0000256" key="6">
    <source>
        <dbReference type="SAM" id="MobiDB-lite"/>
    </source>
</evidence>
<accession>F4Q251</accession>
<feature type="binding site" evidence="5">
    <location>
        <position position="95"/>
    </location>
    <ligand>
        <name>Mg(2+)</name>
        <dbReference type="ChEBI" id="CHEBI:18420"/>
    </ligand>
</feature>
<dbReference type="GO" id="GO:0005737">
    <property type="term" value="C:cytoplasm"/>
    <property type="evidence" value="ECO:0007669"/>
    <property type="project" value="TreeGrafter"/>
</dbReference>
<name>F4Q251_CACFS</name>
<evidence type="ECO:0000256" key="3">
    <source>
        <dbReference type="ARBA" id="ARBA00023224"/>
    </source>
</evidence>
<feature type="compositionally biased region" description="Low complexity" evidence="6">
    <location>
        <begin position="9"/>
        <end position="31"/>
    </location>
</feature>
<dbReference type="GO" id="GO:0007188">
    <property type="term" value="P:adenylate cyclase-modulating G protein-coupled receptor signaling pathway"/>
    <property type="evidence" value="ECO:0007669"/>
    <property type="project" value="TreeGrafter"/>
</dbReference>
<evidence type="ECO:0000256" key="1">
    <source>
        <dbReference type="ARBA" id="ARBA00022741"/>
    </source>
</evidence>
<dbReference type="GO" id="GO:0003924">
    <property type="term" value="F:GTPase activity"/>
    <property type="evidence" value="ECO:0007669"/>
    <property type="project" value="InterPro"/>
</dbReference>
<evidence type="ECO:0000313" key="7">
    <source>
        <dbReference type="EMBL" id="EGG18071.1"/>
    </source>
</evidence>
<dbReference type="GO" id="GO:0031683">
    <property type="term" value="F:G-protein beta/gamma-subunit complex binding"/>
    <property type="evidence" value="ECO:0007669"/>
    <property type="project" value="InterPro"/>
</dbReference>
<evidence type="ECO:0000313" key="8">
    <source>
        <dbReference type="Proteomes" id="UP000007797"/>
    </source>
</evidence>
<dbReference type="AlphaFoldDB" id="F4Q251"/>
<feature type="binding site" evidence="4">
    <location>
        <begin position="221"/>
        <end position="227"/>
    </location>
    <ligand>
        <name>GTP</name>
        <dbReference type="ChEBI" id="CHEBI:37565"/>
    </ligand>
</feature>
<dbReference type="GO" id="GO:0005525">
    <property type="term" value="F:GTP binding"/>
    <property type="evidence" value="ECO:0007669"/>
    <property type="project" value="UniProtKB-KW"/>
</dbReference>
<dbReference type="InterPro" id="IPR001019">
    <property type="entry name" value="Gprotein_alpha_su"/>
</dbReference>
<dbReference type="EMBL" id="GL883020">
    <property type="protein sequence ID" value="EGG18071.1"/>
    <property type="molecule type" value="Genomic_DNA"/>
</dbReference>
<dbReference type="InterPro" id="IPR027417">
    <property type="entry name" value="P-loop_NTPase"/>
</dbReference>